<evidence type="ECO:0000313" key="6">
    <source>
        <dbReference type="Proteomes" id="UP000242763"/>
    </source>
</evidence>
<dbReference type="Proteomes" id="UP000242763">
    <property type="component" value="Unassembled WGS sequence"/>
</dbReference>
<feature type="domain" description="Solute-binding protein family 5" evidence="4">
    <location>
        <begin position="258"/>
        <end position="531"/>
    </location>
</feature>
<evidence type="ECO:0000256" key="2">
    <source>
        <dbReference type="ARBA" id="ARBA00005695"/>
    </source>
</evidence>
<evidence type="ECO:0000256" key="1">
    <source>
        <dbReference type="ARBA" id="ARBA00004418"/>
    </source>
</evidence>
<dbReference type="GO" id="GO:0015833">
    <property type="term" value="P:peptide transport"/>
    <property type="evidence" value="ECO:0007669"/>
    <property type="project" value="TreeGrafter"/>
</dbReference>
<feature type="chain" id="PRO_5017423047" evidence="3">
    <location>
        <begin position="23"/>
        <end position="536"/>
    </location>
</feature>
<comment type="subcellular location">
    <subcellularLocation>
        <location evidence="1">Periplasm</location>
    </subcellularLocation>
</comment>
<dbReference type="SUPFAM" id="SSF53850">
    <property type="entry name" value="Periplasmic binding protein-like II"/>
    <property type="match status" value="2"/>
</dbReference>
<evidence type="ECO:0000259" key="4">
    <source>
        <dbReference type="Pfam" id="PF00496"/>
    </source>
</evidence>
<dbReference type="STRING" id="1121003.SAMN03080618_00406"/>
<dbReference type="Pfam" id="PF00496">
    <property type="entry name" value="SBP_bac_5"/>
    <property type="match status" value="1"/>
</dbReference>
<dbReference type="Gene3D" id="3.10.105.10">
    <property type="entry name" value="Dipeptide-binding Protein, Domain 3"/>
    <property type="match status" value="2"/>
</dbReference>
<sequence length="536" mass="60215">MKYLRSLLLATSVLAVPHVALAEGKVVPEIDFLTWPSTKYQHYFETTRYLADSWEELGIKVKLNPQPFPAPMLGMWFNEHKFDVVLSVLSGSSARFEPEFYSNGQFNSANSTPGNMNVGSFSSAKIDELGDKQLRIYDAEERRKVIYDLQAAIYEEQPEALIAYVINTTAYNKTTTELEDYIDTPEGLRSIWNLSRLKPIGGQPAVRLGWTIDQESWNPLTFKIGEDLDRLGLVYDRLMLVGPDGSPQLSAASALDVIDETTLDVSLRDDLKFSDGEPVTIEDVVFTFNYLKENNAIYFKQYLDNVESIAVVDGKARFKLVKPSAPFVATLLAQAPILPEHVWSGILEETGLEKPQDYKNVPLVGSGPYRLKYWKEGREISMERNPEHFMKPAADLLFIQFGSAEVLSSALTKGDIDVTLQPLVPTVVEEFRTFADLQIIQAQSNGYMSARYNINNEFLANKAVRQALSHATPYESIIEEVLGGDAAPTASSIVPSNTFWHNPELKLPEYDLEKAREILKSAGFTWGQDGRLRFPE</sequence>
<keyword evidence="3" id="KW-0732">Signal</keyword>
<dbReference type="Gene3D" id="3.90.76.10">
    <property type="entry name" value="Dipeptide-binding Protein, Domain 1"/>
    <property type="match status" value="1"/>
</dbReference>
<feature type="signal peptide" evidence="3">
    <location>
        <begin position="1"/>
        <end position="22"/>
    </location>
</feature>
<dbReference type="RefSeq" id="WP_091517981.1">
    <property type="nucleotide sequence ID" value="NZ_FORF01000002.1"/>
</dbReference>
<dbReference type="PANTHER" id="PTHR30290">
    <property type="entry name" value="PERIPLASMIC BINDING COMPONENT OF ABC TRANSPORTER"/>
    <property type="match status" value="1"/>
</dbReference>
<proteinExistence type="inferred from homology"/>
<gene>
    <name evidence="5" type="ORF">SAMN03080618_00406</name>
</gene>
<protein>
    <submittedName>
        <fullName evidence="5">Peptide/nickel transport system substrate-binding protein</fullName>
    </submittedName>
</protein>
<comment type="similarity">
    <text evidence="2">Belongs to the bacterial solute-binding protein 5 family.</text>
</comment>
<dbReference type="OrthoDB" id="9801912at2"/>
<dbReference type="Gene3D" id="3.40.190.10">
    <property type="entry name" value="Periplasmic binding protein-like II"/>
    <property type="match status" value="2"/>
</dbReference>
<dbReference type="EMBL" id="FORF01000002">
    <property type="protein sequence ID" value="SFI43235.1"/>
    <property type="molecule type" value="Genomic_DNA"/>
</dbReference>
<dbReference type="AlphaFoldDB" id="A0A1I3I5I0"/>
<organism evidence="5 6">
    <name type="scientific">Aquamicrobium aerolatum DSM 21857</name>
    <dbReference type="NCBI Taxonomy" id="1121003"/>
    <lineage>
        <taxon>Bacteria</taxon>
        <taxon>Pseudomonadati</taxon>
        <taxon>Pseudomonadota</taxon>
        <taxon>Alphaproteobacteria</taxon>
        <taxon>Hyphomicrobiales</taxon>
        <taxon>Phyllobacteriaceae</taxon>
        <taxon>Aerobium</taxon>
    </lineage>
</organism>
<dbReference type="CDD" id="cd00995">
    <property type="entry name" value="PBP2_NikA_DppA_OppA_like"/>
    <property type="match status" value="1"/>
</dbReference>
<accession>A0A1I3I5I0</accession>
<reference evidence="6" key="1">
    <citation type="submission" date="2016-10" db="EMBL/GenBank/DDBJ databases">
        <authorList>
            <person name="Varghese N."/>
            <person name="Submissions S."/>
        </authorList>
    </citation>
    <scope>NUCLEOTIDE SEQUENCE [LARGE SCALE GENOMIC DNA]</scope>
    <source>
        <strain evidence="6">DSM 21857</strain>
    </source>
</reference>
<name>A0A1I3I5I0_9HYPH</name>
<dbReference type="InterPro" id="IPR039424">
    <property type="entry name" value="SBP_5"/>
</dbReference>
<evidence type="ECO:0000313" key="5">
    <source>
        <dbReference type="EMBL" id="SFI43235.1"/>
    </source>
</evidence>
<dbReference type="GO" id="GO:1904680">
    <property type="term" value="F:peptide transmembrane transporter activity"/>
    <property type="evidence" value="ECO:0007669"/>
    <property type="project" value="TreeGrafter"/>
</dbReference>
<evidence type="ECO:0000256" key="3">
    <source>
        <dbReference type="SAM" id="SignalP"/>
    </source>
</evidence>
<dbReference type="InterPro" id="IPR000914">
    <property type="entry name" value="SBP_5_dom"/>
</dbReference>
<keyword evidence="6" id="KW-1185">Reference proteome</keyword>